<evidence type="ECO:0000313" key="3">
    <source>
        <dbReference type="Proteomes" id="UP000003751"/>
    </source>
</evidence>
<dbReference type="RefSeq" id="WP_007977790.1">
    <property type="nucleotide sequence ID" value="NZ_AEMG01000004.1"/>
</dbReference>
<dbReference type="OrthoDB" id="256291at2157"/>
<reference evidence="4" key="3">
    <citation type="submission" date="2016-11" db="EMBL/GenBank/DDBJ databases">
        <authorList>
            <person name="Varghese N."/>
            <person name="Submissions S."/>
        </authorList>
    </citation>
    <scope>NUCLEOTIDE SEQUENCE [LARGE SCALE GENOMIC DNA]</scope>
    <source>
        <strain evidence="4">DX253</strain>
    </source>
</reference>
<dbReference type="EMBL" id="FRAN01000002">
    <property type="protein sequence ID" value="SHK50652.1"/>
    <property type="molecule type" value="Genomic_DNA"/>
</dbReference>
<dbReference type="EMBL" id="AEMG01000004">
    <property type="protein sequence ID" value="EFW93300.1"/>
    <property type="molecule type" value="Genomic_DNA"/>
</dbReference>
<reference evidence="1 3" key="1">
    <citation type="journal article" date="2014" name="ISME J.">
        <title>Trehalose/2-sulfotrehalose biosynthesis and glycine-betaine uptake are widely spread mechanisms for osmoadaptation in the Halobacteriales.</title>
        <authorList>
            <person name="Youssef N.H."/>
            <person name="Savage-Ashlock K.N."/>
            <person name="McCully A.L."/>
            <person name="Luedtke B."/>
            <person name="Shaw E.I."/>
            <person name="Hoff W.D."/>
            <person name="Elshahed M.S."/>
        </authorList>
    </citation>
    <scope>NUCLEOTIDE SEQUENCE [LARGE SCALE GENOMIC DNA]</scope>
    <source>
        <strain evidence="1 3">DX253</strain>
    </source>
</reference>
<dbReference type="STRING" id="797209.GCA_000376445_01220"/>
<evidence type="ECO:0000313" key="1">
    <source>
        <dbReference type="EMBL" id="EFW93300.1"/>
    </source>
</evidence>
<accession>E7QQN6</accession>
<protein>
    <submittedName>
        <fullName evidence="1">Uncharacterized protein</fullName>
    </submittedName>
</protein>
<dbReference type="PATRIC" id="fig|797209.4.peg.1099"/>
<gene>
    <name evidence="2" type="ORF">SAMN05444342_1489</name>
    <name evidence="1" type="ORF">ZOD2009_05532</name>
</gene>
<sequence>MAFIVEVVGMSQSAMRIGCPHCGSAANVDLGRRRRVEASSDDDQLKGKLVHCHHCGDDFSFYYY</sequence>
<proteinExistence type="predicted"/>
<dbReference type="Proteomes" id="UP000003751">
    <property type="component" value="Unassembled WGS sequence"/>
</dbReference>
<keyword evidence="4" id="KW-1185">Reference proteome</keyword>
<reference evidence="2" key="2">
    <citation type="submission" date="2016-11" db="EMBL/GenBank/DDBJ databases">
        <authorList>
            <person name="Jaros S."/>
            <person name="Januszkiewicz K."/>
            <person name="Wedrychowicz H."/>
        </authorList>
    </citation>
    <scope>NUCLEOTIDE SEQUENCE [LARGE SCALE GENOMIC DNA]</scope>
    <source>
        <strain evidence="2">DX253</strain>
    </source>
</reference>
<organism evidence="1 3">
    <name type="scientific">Haladaptatus paucihalophilus DX253</name>
    <dbReference type="NCBI Taxonomy" id="797209"/>
    <lineage>
        <taxon>Archaea</taxon>
        <taxon>Methanobacteriati</taxon>
        <taxon>Methanobacteriota</taxon>
        <taxon>Stenosarchaea group</taxon>
        <taxon>Halobacteria</taxon>
        <taxon>Halobacteriales</taxon>
        <taxon>Haladaptataceae</taxon>
        <taxon>Haladaptatus</taxon>
    </lineage>
</organism>
<dbReference type="AlphaFoldDB" id="E7QQN6"/>
<dbReference type="Proteomes" id="UP000184203">
    <property type="component" value="Unassembled WGS sequence"/>
</dbReference>
<evidence type="ECO:0000313" key="2">
    <source>
        <dbReference type="EMBL" id="SHK50652.1"/>
    </source>
</evidence>
<name>E7QQN6_HALPU</name>
<evidence type="ECO:0000313" key="4">
    <source>
        <dbReference type="Proteomes" id="UP000184203"/>
    </source>
</evidence>